<proteinExistence type="inferred from homology"/>
<dbReference type="STRING" id="84698.SAMN04488528_102848"/>
<feature type="transmembrane region" description="Helical" evidence="8">
    <location>
        <begin position="130"/>
        <end position="148"/>
    </location>
</feature>
<sequence length="162" mass="18449">MRRLILALMCIGFTILDNTIMPLLSFNGVYGSILFSFIICYSIVSDEWDALYVALIGGLLQDLYMFKGFGINCLSNMLLCILACKIGTNLFKERSLIPIVINFFMGILKGVFVVALLYMCKQGTDIQSVAIMGIYNLIISILMYKRVFKLSQKPYMKKDWNF</sequence>
<evidence type="ECO:0000256" key="6">
    <source>
        <dbReference type="ARBA" id="ARBA00022989"/>
    </source>
</evidence>
<keyword evidence="4 8" id="KW-0812">Transmembrane</keyword>
<evidence type="ECO:0000313" key="10">
    <source>
        <dbReference type="Proteomes" id="UP000198619"/>
    </source>
</evidence>
<dbReference type="GO" id="GO:0008360">
    <property type="term" value="P:regulation of cell shape"/>
    <property type="evidence" value="ECO:0007669"/>
    <property type="project" value="UniProtKB-KW"/>
</dbReference>
<dbReference type="EMBL" id="FOKI01000028">
    <property type="protein sequence ID" value="SFB31668.1"/>
    <property type="molecule type" value="Genomic_DNA"/>
</dbReference>
<gene>
    <name evidence="9" type="ORF">SAMN04488528_102848</name>
</gene>
<keyword evidence="5" id="KW-0133">Cell shape</keyword>
<reference evidence="9 10" key="1">
    <citation type="submission" date="2016-10" db="EMBL/GenBank/DDBJ databases">
        <authorList>
            <person name="de Groot N.N."/>
        </authorList>
    </citation>
    <scope>NUCLEOTIDE SEQUENCE [LARGE SCALE GENOMIC DNA]</scope>
    <source>
        <strain evidence="9 10">DSM 12271</strain>
    </source>
</reference>
<dbReference type="Pfam" id="PF04093">
    <property type="entry name" value="MreD"/>
    <property type="match status" value="1"/>
</dbReference>
<dbReference type="InterPro" id="IPR017225">
    <property type="entry name" value="Cell_shape_determin_MreD_prd"/>
</dbReference>
<organism evidence="9 10">
    <name type="scientific">Clostridium frigidicarnis</name>
    <dbReference type="NCBI Taxonomy" id="84698"/>
    <lineage>
        <taxon>Bacteria</taxon>
        <taxon>Bacillati</taxon>
        <taxon>Bacillota</taxon>
        <taxon>Clostridia</taxon>
        <taxon>Eubacteriales</taxon>
        <taxon>Clostridiaceae</taxon>
        <taxon>Clostridium</taxon>
    </lineage>
</organism>
<feature type="transmembrane region" description="Helical" evidence="8">
    <location>
        <begin position="96"/>
        <end position="118"/>
    </location>
</feature>
<comment type="subcellular location">
    <subcellularLocation>
        <location evidence="1">Cell membrane</location>
        <topology evidence="1">Multi-pass membrane protein</topology>
    </subcellularLocation>
</comment>
<keyword evidence="3" id="KW-1003">Cell membrane</keyword>
<evidence type="ECO:0000256" key="7">
    <source>
        <dbReference type="ARBA" id="ARBA00023136"/>
    </source>
</evidence>
<evidence type="ECO:0000256" key="4">
    <source>
        <dbReference type="ARBA" id="ARBA00022692"/>
    </source>
</evidence>
<dbReference type="OrthoDB" id="9796616at2"/>
<dbReference type="GO" id="GO:0005886">
    <property type="term" value="C:plasma membrane"/>
    <property type="evidence" value="ECO:0007669"/>
    <property type="project" value="UniProtKB-SubCell"/>
</dbReference>
<feature type="transmembrane region" description="Helical" evidence="8">
    <location>
        <begin position="64"/>
        <end position="84"/>
    </location>
</feature>
<evidence type="ECO:0000256" key="3">
    <source>
        <dbReference type="ARBA" id="ARBA00022475"/>
    </source>
</evidence>
<evidence type="ECO:0000256" key="5">
    <source>
        <dbReference type="ARBA" id="ARBA00022960"/>
    </source>
</evidence>
<accession>A0A1I1A506</accession>
<keyword evidence="10" id="KW-1185">Reference proteome</keyword>
<comment type="similarity">
    <text evidence="2">Belongs to the MreD family.</text>
</comment>
<evidence type="ECO:0000313" key="9">
    <source>
        <dbReference type="EMBL" id="SFB31668.1"/>
    </source>
</evidence>
<dbReference type="NCBIfam" id="TIGR03426">
    <property type="entry name" value="shape_MreD"/>
    <property type="match status" value="1"/>
</dbReference>
<dbReference type="Proteomes" id="UP000198619">
    <property type="component" value="Unassembled WGS sequence"/>
</dbReference>
<evidence type="ECO:0000256" key="8">
    <source>
        <dbReference type="SAM" id="Phobius"/>
    </source>
</evidence>
<evidence type="ECO:0000256" key="2">
    <source>
        <dbReference type="ARBA" id="ARBA00007776"/>
    </source>
</evidence>
<evidence type="ECO:0000256" key="1">
    <source>
        <dbReference type="ARBA" id="ARBA00004651"/>
    </source>
</evidence>
<name>A0A1I1A506_9CLOT</name>
<protein>
    <submittedName>
        <fullName evidence="9">Rod shape-determining protein MreD</fullName>
    </submittedName>
</protein>
<dbReference type="AlphaFoldDB" id="A0A1I1A506"/>
<keyword evidence="7 8" id="KW-0472">Membrane</keyword>
<keyword evidence="6 8" id="KW-1133">Transmembrane helix</keyword>
<dbReference type="InterPro" id="IPR007227">
    <property type="entry name" value="Cell_shape_determining_MreD"/>
</dbReference>
<feature type="transmembrane region" description="Helical" evidence="8">
    <location>
        <begin position="20"/>
        <end position="44"/>
    </location>
</feature>
<dbReference type="RefSeq" id="WP_090042434.1">
    <property type="nucleotide sequence ID" value="NZ_FOKI01000028.1"/>
</dbReference>
<dbReference type="PIRSF" id="PIRSF037497">
    <property type="entry name" value="MreD_Clostridium/Treponema_prd"/>
    <property type="match status" value="1"/>
</dbReference>